<dbReference type="STRING" id="436010.A0A167TD98"/>
<dbReference type="OrthoDB" id="2840473at2759"/>
<dbReference type="EMBL" id="KV418288">
    <property type="protein sequence ID" value="KZP02817.1"/>
    <property type="molecule type" value="Genomic_DNA"/>
</dbReference>
<proteinExistence type="predicted"/>
<dbReference type="Proteomes" id="UP000076532">
    <property type="component" value="Unassembled WGS sequence"/>
</dbReference>
<organism evidence="1 2">
    <name type="scientific">Athelia psychrophila</name>
    <dbReference type="NCBI Taxonomy" id="1759441"/>
    <lineage>
        <taxon>Eukaryota</taxon>
        <taxon>Fungi</taxon>
        <taxon>Dikarya</taxon>
        <taxon>Basidiomycota</taxon>
        <taxon>Agaricomycotina</taxon>
        <taxon>Agaricomycetes</taxon>
        <taxon>Agaricomycetidae</taxon>
        <taxon>Atheliales</taxon>
        <taxon>Atheliaceae</taxon>
        <taxon>Athelia</taxon>
    </lineage>
</organism>
<dbReference type="Gene3D" id="3.60.10.10">
    <property type="entry name" value="Endonuclease/exonuclease/phosphatase"/>
    <property type="match status" value="1"/>
</dbReference>
<keyword evidence="2" id="KW-1185">Reference proteome</keyword>
<evidence type="ECO:0000313" key="2">
    <source>
        <dbReference type="Proteomes" id="UP000076532"/>
    </source>
</evidence>
<dbReference type="AlphaFoldDB" id="A0A167TD98"/>
<protein>
    <recommendedName>
        <fullName evidence="3">Endonuclease/exonuclease/phosphatase domain-containing protein</fullName>
    </recommendedName>
</protein>
<gene>
    <name evidence="1" type="ORF">FIBSPDRAFT_698291</name>
</gene>
<feature type="non-terminal residue" evidence="1">
    <location>
        <position position="1"/>
    </location>
</feature>
<reference evidence="1 2" key="1">
    <citation type="journal article" date="2016" name="Mol. Biol. Evol.">
        <title>Comparative Genomics of Early-Diverging Mushroom-Forming Fungi Provides Insights into the Origins of Lignocellulose Decay Capabilities.</title>
        <authorList>
            <person name="Nagy L.G."/>
            <person name="Riley R."/>
            <person name="Tritt A."/>
            <person name="Adam C."/>
            <person name="Daum C."/>
            <person name="Floudas D."/>
            <person name="Sun H."/>
            <person name="Yadav J.S."/>
            <person name="Pangilinan J."/>
            <person name="Larsson K.H."/>
            <person name="Matsuura K."/>
            <person name="Barry K."/>
            <person name="Labutti K."/>
            <person name="Kuo R."/>
            <person name="Ohm R.A."/>
            <person name="Bhattacharya S.S."/>
            <person name="Shirouzu T."/>
            <person name="Yoshinaga Y."/>
            <person name="Martin F.M."/>
            <person name="Grigoriev I.V."/>
            <person name="Hibbett D.S."/>
        </authorList>
    </citation>
    <scope>NUCLEOTIDE SEQUENCE [LARGE SCALE GENOMIC DNA]</scope>
    <source>
        <strain evidence="1 2">CBS 109695</strain>
    </source>
</reference>
<dbReference type="InterPro" id="IPR036691">
    <property type="entry name" value="Endo/exonu/phosph_ase_sf"/>
</dbReference>
<feature type="non-terminal residue" evidence="1">
    <location>
        <position position="83"/>
    </location>
</feature>
<accession>A0A167TD98</accession>
<evidence type="ECO:0000313" key="1">
    <source>
        <dbReference type="EMBL" id="KZP02817.1"/>
    </source>
</evidence>
<sequence length="83" mass="9401">EYDILGIQEPGFDFRPQTRSTREWSVVFPKGHDLTQKKVTRALIMVNVALDSSSWKQLPVDSVDVAAIEISGTFGKLRIFSIY</sequence>
<name>A0A167TD98_9AGAM</name>
<evidence type="ECO:0008006" key="3">
    <source>
        <dbReference type="Google" id="ProtNLM"/>
    </source>
</evidence>